<reference evidence="2" key="1">
    <citation type="submission" date="2019-08" db="EMBL/GenBank/DDBJ databases">
        <authorList>
            <person name="Kucharzyk K."/>
            <person name="Murdoch R.W."/>
            <person name="Higgins S."/>
            <person name="Loffler F."/>
        </authorList>
    </citation>
    <scope>NUCLEOTIDE SEQUENCE</scope>
</reference>
<dbReference type="PANTHER" id="PTHR30135">
    <property type="entry name" value="UNCHARACTERIZED PROTEIN YVCK-RELATED"/>
    <property type="match status" value="1"/>
</dbReference>
<dbReference type="AlphaFoldDB" id="A0A645CQJ9"/>
<dbReference type="PANTHER" id="PTHR30135:SF3">
    <property type="entry name" value="GLUCONEOGENESIS FACTOR-RELATED"/>
    <property type="match status" value="1"/>
</dbReference>
<evidence type="ECO:0000256" key="1">
    <source>
        <dbReference type="ARBA" id="ARBA00022490"/>
    </source>
</evidence>
<dbReference type="SUPFAM" id="SSF142338">
    <property type="entry name" value="CofD-like"/>
    <property type="match status" value="1"/>
</dbReference>
<dbReference type="Pfam" id="PF01933">
    <property type="entry name" value="CofD"/>
    <property type="match status" value="1"/>
</dbReference>
<protein>
    <submittedName>
        <fullName evidence="2">Gluconeogenesis factor</fullName>
    </submittedName>
</protein>
<comment type="caution">
    <text evidence="2">The sequence shown here is derived from an EMBL/GenBank/DDBJ whole genome shotgun (WGS) entry which is preliminary data.</text>
</comment>
<accession>A0A645CQJ9</accession>
<evidence type="ECO:0000313" key="2">
    <source>
        <dbReference type="EMBL" id="MPM79178.1"/>
    </source>
</evidence>
<dbReference type="InterPro" id="IPR010119">
    <property type="entry name" value="Gluconeogen_factor"/>
</dbReference>
<name>A0A645CQJ9_9ZZZZ</name>
<organism evidence="2">
    <name type="scientific">bioreactor metagenome</name>
    <dbReference type="NCBI Taxonomy" id="1076179"/>
    <lineage>
        <taxon>unclassified sequences</taxon>
        <taxon>metagenomes</taxon>
        <taxon>ecological metagenomes</taxon>
    </lineage>
</organism>
<gene>
    <name evidence="2" type="ORF">SDC9_126211</name>
</gene>
<dbReference type="InterPro" id="IPR038136">
    <property type="entry name" value="CofD-like_dom_sf"/>
</dbReference>
<proteinExistence type="predicted"/>
<dbReference type="EMBL" id="VSSQ01029167">
    <property type="protein sequence ID" value="MPM79178.1"/>
    <property type="molecule type" value="Genomic_DNA"/>
</dbReference>
<dbReference type="Gene3D" id="3.40.50.10680">
    <property type="entry name" value="CofD-like domains"/>
    <property type="match status" value="1"/>
</dbReference>
<dbReference type="GO" id="GO:0043743">
    <property type="term" value="F:LPPG:FO 2-phospho-L-lactate transferase activity"/>
    <property type="evidence" value="ECO:0007669"/>
    <property type="project" value="InterPro"/>
</dbReference>
<keyword evidence="1" id="KW-0963">Cytoplasm</keyword>
<dbReference type="InterPro" id="IPR002882">
    <property type="entry name" value="CofD"/>
</dbReference>
<sequence>MPEIKKAIIESKAVKIYVCNVMTQPGETDGYGAYEHVKAIIDHVGAQFLDYVVVNSQRVTAAQLAMYQEKGSMPVSPDIEQIRQLGIEVVANSLISTTDFVRHNPVKLAQSIISLVYRLRLFGKGMQFFDYVFVRQSIRNLEKNKRGE</sequence>